<sequence length="124" mass="13839">MIILHFLWIYFMPIYWLCGFIGGIYLIIAGIKYLKLLVSVMGLLCLTLVVLPIVCWGTGINAEFLLTPVSNFSLFSLSGLIAGFIGLWSKIKGIRNMGFTIFTCGVIGALFYYLMSIPDSYYIG</sequence>
<feature type="transmembrane region" description="Helical" evidence="1">
    <location>
        <begin position="6"/>
        <end position="29"/>
    </location>
</feature>
<organism evidence="2 3">
    <name type="scientific">Bacillus thuringiensis</name>
    <dbReference type="NCBI Taxonomy" id="1428"/>
    <lineage>
        <taxon>Bacteria</taxon>
        <taxon>Bacillati</taxon>
        <taxon>Bacillota</taxon>
        <taxon>Bacilli</taxon>
        <taxon>Bacillales</taxon>
        <taxon>Bacillaceae</taxon>
        <taxon>Bacillus</taxon>
        <taxon>Bacillus cereus group</taxon>
    </lineage>
</organism>
<dbReference type="RefSeq" id="WP_000584709.1">
    <property type="nucleotide sequence ID" value="NZ_CP021061.1"/>
</dbReference>
<dbReference type="Proteomes" id="UP000194143">
    <property type="component" value="Chromosome"/>
</dbReference>
<proteinExistence type="predicted"/>
<keyword evidence="1" id="KW-0812">Transmembrane</keyword>
<gene>
    <name evidence="2" type="ORF">CAB88_13520</name>
</gene>
<protein>
    <submittedName>
        <fullName evidence="2">Ammonia permease</fullName>
    </submittedName>
</protein>
<evidence type="ECO:0000313" key="3">
    <source>
        <dbReference type="Proteomes" id="UP000194143"/>
    </source>
</evidence>
<feature type="transmembrane region" description="Helical" evidence="1">
    <location>
        <begin position="96"/>
        <end position="115"/>
    </location>
</feature>
<keyword evidence="1" id="KW-1133">Transmembrane helix</keyword>
<dbReference type="EMBL" id="CP021061">
    <property type="protein sequence ID" value="ARP58021.1"/>
    <property type="molecule type" value="Genomic_DNA"/>
</dbReference>
<name>A0A1W6WN90_BACTU</name>
<feature type="transmembrane region" description="Helical" evidence="1">
    <location>
        <begin position="72"/>
        <end position="89"/>
    </location>
</feature>
<evidence type="ECO:0000256" key="1">
    <source>
        <dbReference type="SAM" id="Phobius"/>
    </source>
</evidence>
<feature type="transmembrane region" description="Helical" evidence="1">
    <location>
        <begin position="36"/>
        <end position="60"/>
    </location>
</feature>
<reference evidence="2 3" key="1">
    <citation type="submission" date="2017-04" db="EMBL/GenBank/DDBJ databases">
        <title>Complete Genome Sequence of Bacillus thuringiensis type Strain ATCC 10792.</title>
        <authorList>
            <person name="Oh D.-H."/>
            <person name="Park B.-J."/>
            <person name="Shuai W."/>
            <person name="Chelliah R."/>
        </authorList>
    </citation>
    <scope>NUCLEOTIDE SEQUENCE [LARGE SCALE GENOMIC DNA]</scope>
    <source>
        <strain evidence="2 3">ATCC 10792</strain>
    </source>
</reference>
<dbReference type="GeneID" id="67466988"/>
<evidence type="ECO:0000313" key="2">
    <source>
        <dbReference type="EMBL" id="ARP58021.1"/>
    </source>
</evidence>
<dbReference type="AlphaFoldDB" id="A0A1W6WN90"/>
<keyword evidence="1" id="KW-0472">Membrane</keyword>
<accession>A0A1W6WN90</accession>
<keyword evidence="3" id="KW-1185">Reference proteome</keyword>